<sequence length="217" mass="24316">MAADDTILVTFFLSSKCYIFGDVNGLGNCYKELALSQKSLTSCLRKQKCAIGEEEERRKKLVVVEDALKVRRLLQWRKTGEKPSELKVLHFCEPQGNDARGAHVFWSTLTDPEKLKSNNRGRRNQTLSLSFVKPTADPLSLSPEFHANNHKHPKRIQTRVSKFHDGGECAGDPDGVQPISFVPLIILISSSSILLLLLLQFPVKEKPSAAFCHHLLP</sequence>
<proteinExistence type="predicted"/>
<organism evidence="2 3">
    <name type="scientific">Aristolochia fimbriata</name>
    <name type="common">White veined hardy Dutchman's pipe vine</name>
    <dbReference type="NCBI Taxonomy" id="158543"/>
    <lineage>
        <taxon>Eukaryota</taxon>
        <taxon>Viridiplantae</taxon>
        <taxon>Streptophyta</taxon>
        <taxon>Embryophyta</taxon>
        <taxon>Tracheophyta</taxon>
        <taxon>Spermatophyta</taxon>
        <taxon>Magnoliopsida</taxon>
        <taxon>Magnoliidae</taxon>
        <taxon>Piperales</taxon>
        <taxon>Aristolochiaceae</taxon>
        <taxon>Aristolochia</taxon>
    </lineage>
</organism>
<dbReference type="EMBL" id="JAINDJ010000003">
    <property type="protein sequence ID" value="KAG9454433.1"/>
    <property type="molecule type" value="Genomic_DNA"/>
</dbReference>
<keyword evidence="1" id="KW-0812">Transmembrane</keyword>
<gene>
    <name evidence="2" type="ORF">H6P81_007337</name>
</gene>
<keyword evidence="3" id="KW-1185">Reference proteome</keyword>
<dbReference type="AlphaFoldDB" id="A0AAV7F042"/>
<keyword evidence="1" id="KW-1133">Transmembrane helix</keyword>
<reference evidence="2 3" key="1">
    <citation type="submission" date="2021-07" db="EMBL/GenBank/DDBJ databases">
        <title>The Aristolochia fimbriata genome: insights into angiosperm evolution, floral development and chemical biosynthesis.</title>
        <authorList>
            <person name="Jiao Y."/>
        </authorList>
    </citation>
    <scope>NUCLEOTIDE SEQUENCE [LARGE SCALE GENOMIC DNA]</scope>
    <source>
        <strain evidence="2">IBCAS-2021</strain>
        <tissue evidence="2">Leaf</tissue>
    </source>
</reference>
<protein>
    <submittedName>
        <fullName evidence="2">Uncharacterized protein</fullName>
    </submittedName>
</protein>
<name>A0AAV7F042_ARIFI</name>
<dbReference type="Proteomes" id="UP000825729">
    <property type="component" value="Unassembled WGS sequence"/>
</dbReference>
<comment type="caution">
    <text evidence="2">The sequence shown here is derived from an EMBL/GenBank/DDBJ whole genome shotgun (WGS) entry which is preliminary data.</text>
</comment>
<feature type="transmembrane region" description="Helical" evidence="1">
    <location>
        <begin position="179"/>
        <end position="199"/>
    </location>
</feature>
<accession>A0AAV7F042</accession>
<evidence type="ECO:0000313" key="2">
    <source>
        <dbReference type="EMBL" id="KAG9454433.1"/>
    </source>
</evidence>
<keyword evidence="1" id="KW-0472">Membrane</keyword>
<evidence type="ECO:0000313" key="3">
    <source>
        <dbReference type="Proteomes" id="UP000825729"/>
    </source>
</evidence>
<evidence type="ECO:0000256" key="1">
    <source>
        <dbReference type="SAM" id="Phobius"/>
    </source>
</evidence>